<dbReference type="EMBL" id="JAINDJ010000005">
    <property type="protein sequence ID" value="KAG9448346.1"/>
    <property type="molecule type" value="Genomic_DNA"/>
</dbReference>
<dbReference type="Pfam" id="PF04821">
    <property type="entry name" value="TIMELESS"/>
    <property type="match status" value="1"/>
</dbReference>
<feature type="region of interest" description="Disordered" evidence="4">
    <location>
        <begin position="957"/>
        <end position="998"/>
    </location>
</feature>
<dbReference type="GO" id="GO:0000076">
    <property type="term" value="P:DNA replication checkpoint signaling"/>
    <property type="evidence" value="ECO:0007669"/>
    <property type="project" value="TreeGrafter"/>
</dbReference>
<dbReference type="GO" id="GO:0003677">
    <property type="term" value="F:DNA binding"/>
    <property type="evidence" value="ECO:0007669"/>
    <property type="project" value="TreeGrafter"/>
</dbReference>
<dbReference type="AlphaFoldDB" id="A0AAV7EKF0"/>
<dbReference type="InterPro" id="IPR044998">
    <property type="entry name" value="Timeless"/>
</dbReference>
<dbReference type="InterPro" id="IPR006906">
    <property type="entry name" value="Timeless_N"/>
</dbReference>
<comment type="subcellular location">
    <subcellularLocation>
        <location evidence="1">Nucleus</location>
    </subcellularLocation>
</comment>
<evidence type="ECO:0000313" key="6">
    <source>
        <dbReference type="EMBL" id="KAG9448346.1"/>
    </source>
</evidence>
<feature type="compositionally biased region" description="Polar residues" evidence="4">
    <location>
        <begin position="1144"/>
        <end position="1157"/>
    </location>
</feature>
<dbReference type="GO" id="GO:0043111">
    <property type="term" value="P:replication fork arrest"/>
    <property type="evidence" value="ECO:0007669"/>
    <property type="project" value="TreeGrafter"/>
</dbReference>
<keyword evidence="7" id="KW-1185">Reference proteome</keyword>
<feature type="domain" description="Timeless N-terminal" evidence="5">
    <location>
        <begin position="27"/>
        <end position="287"/>
    </location>
</feature>
<proteinExistence type="predicted"/>
<feature type="region of interest" description="Disordered" evidence="4">
    <location>
        <begin position="560"/>
        <end position="669"/>
    </location>
</feature>
<feature type="region of interest" description="Disordered" evidence="4">
    <location>
        <begin position="1204"/>
        <end position="1272"/>
    </location>
</feature>
<evidence type="ECO:0000256" key="3">
    <source>
        <dbReference type="ARBA" id="ARBA00023306"/>
    </source>
</evidence>
<evidence type="ECO:0000256" key="4">
    <source>
        <dbReference type="SAM" id="MobiDB-lite"/>
    </source>
</evidence>
<keyword evidence="3" id="KW-0131">Cell cycle</keyword>
<dbReference type="GO" id="GO:0031298">
    <property type="term" value="C:replication fork protection complex"/>
    <property type="evidence" value="ECO:0007669"/>
    <property type="project" value="TreeGrafter"/>
</dbReference>
<dbReference type="PANTHER" id="PTHR22940">
    <property type="entry name" value="TIMEOUT/TIMELESS-2"/>
    <property type="match status" value="1"/>
</dbReference>
<accession>A0AAV7EKF0</accession>
<sequence length="1272" mass="143147">MDLEGLSAVCSGLGYPDEGEDGVVTGYIKTESCLDNLKDIQRFLRRDDPETRDVFKQLCKWDTASRDLIPLMERYQTERNLVINAVKILVFLTMPISPDSVDIPRQMEYLWGLKAAITRSDTLAVIVSLLEEPLERLEREAFTEDDWKLVQLVLTLFRNVLAIQEITTEQKASGSSTQFLFLRDRLLELFFQENVMDLILVLTQHVSDSHGYLHRDNMLLLEIFHYMFLGQEPELIAKASQKNCKVGGDVNTSLNSLKSLMEEEKERRRLNRVRNLSRHSQFCGTFSRVSVDGSKKLCTGNLTSNDTLYNELKSIKGPMKRIIWSHENLSLPKENVMGLLHGFVNQFLSGAYNVLMQSIQEDIEKEKLTQNTDIIIFLSVAHFATTFQYHKYLASKPKIEGSLSEATGNDETADATQFDGDICGPIAATMNETMFLQVTSKWQDAFDGPKQTRDYKFLFAAGLIMKDMIQMLALVLKLSKEDSGEPQTARILLYKIFYDQTERGMTHFLLSLFRSFDTHNQSKSDLANLVEMIHTLIRLMEKLQARGTLRVAKKSRKSRKKTLRIDAASEPETLAENAIVQNADDPDGDNNPECVDGSKHLYSSRAGSLRNLSSDDEEERSNRIKEAEFSQPVRSSDINDLPQEEKHKDGLNNLPDETGDSSDGDQPPITKEVDFNVAKLVGSFASNSCVQNLCWLLTFYKRNSNTTNYCIVSLLKRICDDLNLAPVLYQLSLIIKFHAILADKKSSVCKEYGFIFSFLTTVVRRMLRKMKNQPLLFVELLFWKTHKDCLNINADSILQEVRYLKNGTRNWENNSDEGERNTGLLTGVDRTTRRSIADALGDDEADIPFPHVPFSRTVEDLADENFETQAIEDSRGSSGLVNRHQEGVKGGTQTVAKRNRRLVFDPEQEVTMKNLYDKFKDEPNCSHLIAEALDSEGRVSPVQVSAKLKQLGLKVVSKRKKRHDNEPPGGKSQAQAEEALMEDGSIQTSSSHMRKRVRAFRKMQEESIKELYDKYKDQKKCSQMIANALDAGSTYTATQISRKLRQLGLVTARKRKLTSASEDSKQNDAGNLESAEREAGSDEETLMAMKKRKSKRNDKLISKENPSTDAQQAREDYSSDEALSTLLKKNRKKVPHKLKVGNLKNVSSEAINTSANETPRAESESAGIGLPLDVASVAPNSDQGMEPSSLRGVSLVIDVADFDDNGDTVEVNARDEVEEGSGGASATNEENPTVVEEDRADDLADDDLDAVVPRSAGPRRKVRMILDPDDED</sequence>
<evidence type="ECO:0000256" key="2">
    <source>
        <dbReference type="ARBA" id="ARBA00023242"/>
    </source>
</evidence>
<protein>
    <recommendedName>
        <fullName evidence="5">Timeless N-terminal domain-containing protein</fullName>
    </recommendedName>
</protein>
<evidence type="ECO:0000259" key="5">
    <source>
        <dbReference type="Pfam" id="PF04821"/>
    </source>
</evidence>
<organism evidence="6 7">
    <name type="scientific">Aristolochia fimbriata</name>
    <name type="common">White veined hardy Dutchman's pipe vine</name>
    <dbReference type="NCBI Taxonomy" id="158543"/>
    <lineage>
        <taxon>Eukaryota</taxon>
        <taxon>Viridiplantae</taxon>
        <taxon>Streptophyta</taxon>
        <taxon>Embryophyta</taxon>
        <taxon>Tracheophyta</taxon>
        <taxon>Spermatophyta</taxon>
        <taxon>Magnoliopsida</taxon>
        <taxon>Magnoliidae</taxon>
        <taxon>Piperales</taxon>
        <taxon>Aristolochiaceae</taxon>
        <taxon>Aristolochia</taxon>
    </lineage>
</organism>
<feature type="compositionally biased region" description="Basic residues" evidence="4">
    <location>
        <begin position="1128"/>
        <end position="1139"/>
    </location>
</feature>
<reference evidence="6 7" key="1">
    <citation type="submission" date="2021-07" db="EMBL/GenBank/DDBJ databases">
        <title>The Aristolochia fimbriata genome: insights into angiosperm evolution, floral development and chemical biosynthesis.</title>
        <authorList>
            <person name="Jiao Y."/>
        </authorList>
    </citation>
    <scope>NUCLEOTIDE SEQUENCE [LARGE SCALE GENOMIC DNA]</scope>
    <source>
        <strain evidence="6">IBCAS-2021</strain>
        <tissue evidence="6">Leaf</tissue>
    </source>
</reference>
<evidence type="ECO:0000256" key="1">
    <source>
        <dbReference type="ARBA" id="ARBA00004123"/>
    </source>
</evidence>
<evidence type="ECO:0000313" key="7">
    <source>
        <dbReference type="Proteomes" id="UP000825729"/>
    </source>
</evidence>
<dbReference type="Proteomes" id="UP000825729">
    <property type="component" value="Unassembled WGS sequence"/>
</dbReference>
<dbReference type="PANTHER" id="PTHR22940:SF4">
    <property type="entry name" value="PROTEIN TIMELESS HOMOLOG"/>
    <property type="match status" value="1"/>
</dbReference>
<feature type="compositionally biased region" description="Acidic residues" evidence="4">
    <location>
        <begin position="1238"/>
        <end position="1249"/>
    </location>
</feature>
<feature type="region of interest" description="Disordered" evidence="4">
    <location>
        <begin position="1052"/>
        <end position="1167"/>
    </location>
</feature>
<dbReference type="GO" id="GO:0006281">
    <property type="term" value="P:DNA repair"/>
    <property type="evidence" value="ECO:0007669"/>
    <property type="project" value="TreeGrafter"/>
</dbReference>
<gene>
    <name evidence="6" type="ORF">H6P81_014474</name>
</gene>
<name>A0AAV7EKF0_ARIFI</name>
<keyword evidence="2" id="KW-0539">Nucleus</keyword>
<comment type="caution">
    <text evidence="6">The sequence shown here is derived from an EMBL/GenBank/DDBJ whole genome shotgun (WGS) entry which is preliminary data.</text>
</comment>